<sequence length="98" mass="11085">MEVELKEILNDLEVLKRSLPDSTHSDSIMIKVTSFHLNSLELMPHLCSTVPAHKISNSAYPGINVLRVNFHWVYWVSGARPLKTLQKGLIVQAHSCHI</sequence>
<name>A0A7J6VIH9_THATH</name>
<protein>
    <submittedName>
        <fullName evidence="1">Uncharacterized protein</fullName>
    </submittedName>
</protein>
<dbReference type="AlphaFoldDB" id="A0A7J6VIH9"/>
<proteinExistence type="predicted"/>
<accession>A0A7J6VIH9</accession>
<gene>
    <name evidence="1" type="ORF">FRX31_026301</name>
</gene>
<reference evidence="1 2" key="1">
    <citation type="submission" date="2020-06" db="EMBL/GenBank/DDBJ databases">
        <title>Transcriptomic and genomic resources for Thalictrum thalictroides and T. hernandezii: Facilitating candidate gene discovery in an emerging model plant lineage.</title>
        <authorList>
            <person name="Arias T."/>
            <person name="Riano-Pachon D.M."/>
            <person name="Di Stilio V.S."/>
        </authorList>
    </citation>
    <scope>NUCLEOTIDE SEQUENCE [LARGE SCALE GENOMIC DNA]</scope>
    <source>
        <strain evidence="2">cv. WT478/WT964</strain>
        <tissue evidence="1">Leaves</tissue>
    </source>
</reference>
<dbReference type="EMBL" id="JABWDY010032554">
    <property type="protein sequence ID" value="KAF5184112.1"/>
    <property type="molecule type" value="Genomic_DNA"/>
</dbReference>
<organism evidence="1 2">
    <name type="scientific">Thalictrum thalictroides</name>
    <name type="common">Rue-anemone</name>
    <name type="synonym">Anemone thalictroides</name>
    <dbReference type="NCBI Taxonomy" id="46969"/>
    <lineage>
        <taxon>Eukaryota</taxon>
        <taxon>Viridiplantae</taxon>
        <taxon>Streptophyta</taxon>
        <taxon>Embryophyta</taxon>
        <taxon>Tracheophyta</taxon>
        <taxon>Spermatophyta</taxon>
        <taxon>Magnoliopsida</taxon>
        <taxon>Ranunculales</taxon>
        <taxon>Ranunculaceae</taxon>
        <taxon>Thalictroideae</taxon>
        <taxon>Thalictrum</taxon>
    </lineage>
</organism>
<evidence type="ECO:0000313" key="2">
    <source>
        <dbReference type="Proteomes" id="UP000554482"/>
    </source>
</evidence>
<keyword evidence="2" id="KW-1185">Reference proteome</keyword>
<dbReference type="Proteomes" id="UP000554482">
    <property type="component" value="Unassembled WGS sequence"/>
</dbReference>
<comment type="caution">
    <text evidence="1">The sequence shown here is derived from an EMBL/GenBank/DDBJ whole genome shotgun (WGS) entry which is preliminary data.</text>
</comment>
<evidence type="ECO:0000313" key="1">
    <source>
        <dbReference type="EMBL" id="KAF5184112.1"/>
    </source>
</evidence>